<dbReference type="InterPro" id="IPR008983">
    <property type="entry name" value="Tumour_necrosis_fac-like_dom"/>
</dbReference>
<evidence type="ECO:0000256" key="1">
    <source>
        <dbReference type="ARBA" id="ARBA00022801"/>
    </source>
</evidence>
<dbReference type="EMBL" id="JOKJ01000016">
    <property type="protein sequence ID" value="KEQ06441.1"/>
    <property type="molecule type" value="Genomic_DNA"/>
</dbReference>
<reference evidence="3 4" key="1">
    <citation type="submission" date="2014-06" db="EMBL/GenBank/DDBJ databases">
        <title>Rhizobium pelagicum/R2-400B4.</title>
        <authorList>
            <person name="Kimes N.E."/>
            <person name="Lopez-Perez M."/>
        </authorList>
    </citation>
    <scope>NUCLEOTIDE SEQUENCE [LARGE SCALE GENOMIC DNA]</scope>
    <source>
        <strain evidence="3 4">R2-400B4</strain>
    </source>
</reference>
<accession>A0A922NZS2</accession>
<dbReference type="OrthoDB" id="7779280at2"/>
<dbReference type="Gene3D" id="3.40.50.1110">
    <property type="entry name" value="SGNH hydrolase"/>
    <property type="match status" value="1"/>
</dbReference>
<evidence type="ECO:0000259" key="2">
    <source>
        <dbReference type="Pfam" id="PF03629"/>
    </source>
</evidence>
<gene>
    <name evidence="3" type="ORF">GV68_07230</name>
</gene>
<evidence type="ECO:0000313" key="3">
    <source>
        <dbReference type="EMBL" id="KEQ06441.1"/>
    </source>
</evidence>
<evidence type="ECO:0000313" key="4">
    <source>
        <dbReference type="Proteomes" id="UP000052167"/>
    </source>
</evidence>
<dbReference type="Pfam" id="PF03629">
    <property type="entry name" value="SASA"/>
    <property type="match status" value="1"/>
</dbReference>
<dbReference type="SUPFAM" id="SSF49842">
    <property type="entry name" value="TNF-like"/>
    <property type="match status" value="1"/>
</dbReference>
<dbReference type="GO" id="GO:0016788">
    <property type="term" value="F:hydrolase activity, acting on ester bonds"/>
    <property type="evidence" value="ECO:0007669"/>
    <property type="project" value="UniProtKB-ARBA"/>
</dbReference>
<keyword evidence="1" id="KW-0378">Hydrolase</keyword>
<proteinExistence type="predicted"/>
<sequence length="403" mass="42840">MERRQFLKYSAAAGLTVAAPKSLLSSEKGKPVAKTILAMGQSNAVGMTPGGVWGIPSSVKAWNNTTNTDATSGLGTAFVSPASASDLPFFGGNNMMVHCCRYLSEEFDEDINLILVAFEGKSISWWMNSAGVAGSMYARMASILAAAGVSKVDAFLWHQGEADNLAPHGYASAWAHLLSKMTTDGYIDAETPIVLGETIVQNTPINGVLRNIADADPRIGIADISTFPLASDLHFCGPSYVRAGLEYAREIMKLPGVFHREPEPFENIYVTGAARTGLTLPTSCFVKVKMKAENGKKSLFNADGAFVADRFGVWEFSGRGCSYAQHASLSLLDETGAYLQSLGQVLSANANFKPIVSGSAVMAMGPGDKVYLGLFQSTGGTVTIPVEDSSLMNRLTVKFLGSE</sequence>
<dbReference type="AlphaFoldDB" id="A0A922NZS2"/>
<feature type="domain" description="Sialate O-acetylesterase" evidence="2">
    <location>
        <begin position="37"/>
        <end position="252"/>
    </location>
</feature>
<organism evidence="3 4">
    <name type="scientific">Pseudorhizobium pelagicum</name>
    <dbReference type="NCBI Taxonomy" id="1509405"/>
    <lineage>
        <taxon>Bacteria</taxon>
        <taxon>Pseudomonadati</taxon>
        <taxon>Pseudomonadota</taxon>
        <taxon>Alphaproteobacteria</taxon>
        <taxon>Hyphomicrobiales</taxon>
        <taxon>Rhizobiaceae</taxon>
        <taxon>Rhizobium/Agrobacterium group</taxon>
        <taxon>Pseudorhizobium</taxon>
    </lineage>
</organism>
<comment type="caution">
    <text evidence="3">The sequence shown here is derived from an EMBL/GenBank/DDBJ whole genome shotgun (WGS) entry which is preliminary data.</text>
</comment>
<dbReference type="SUPFAM" id="SSF52266">
    <property type="entry name" value="SGNH hydrolase"/>
    <property type="match status" value="1"/>
</dbReference>
<name>A0A922NZS2_9HYPH</name>
<keyword evidence="4" id="KW-1185">Reference proteome</keyword>
<dbReference type="InterPro" id="IPR005181">
    <property type="entry name" value="SASA"/>
</dbReference>
<dbReference type="InterPro" id="IPR019546">
    <property type="entry name" value="TAT_signal_bac_arc"/>
</dbReference>
<dbReference type="InterPro" id="IPR036514">
    <property type="entry name" value="SGNH_hydro_sf"/>
</dbReference>
<protein>
    <recommendedName>
        <fullName evidence="2">Sialate O-acetylesterase domain-containing protein</fullName>
    </recommendedName>
</protein>
<dbReference type="RefSeq" id="WP_037166398.1">
    <property type="nucleotide sequence ID" value="NZ_CAJXID010000026.1"/>
</dbReference>
<dbReference type="Proteomes" id="UP000052167">
    <property type="component" value="Unassembled WGS sequence"/>
</dbReference>
<dbReference type="NCBIfam" id="TIGR01409">
    <property type="entry name" value="TAT_signal_seq"/>
    <property type="match status" value="1"/>
</dbReference>